<dbReference type="EMBL" id="FOZX01000005">
    <property type="protein sequence ID" value="SFS79854.1"/>
    <property type="molecule type" value="Genomic_DNA"/>
</dbReference>
<gene>
    <name evidence="1" type="ORF">SAMN05660874_03373</name>
</gene>
<dbReference type="Pfam" id="PF13489">
    <property type="entry name" value="Methyltransf_23"/>
    <property type="match status" value="1"/>
</dbReference>
<dbReference type="GO" id="GO:0032259">
    <property type="term" value="P:methylation"/>
    <property type="evidence" value="ECO:0007669"/>
    <property type="project" value="UniProtKB-KW"/>
</dbReference>
<dbReference type="Proteomes" id="UP000198852">
    <property type="component" value="Unassembled WGS sequence"/>
</dbReference>
<sequence>MRTQRYFFDMSEEAEFHRLHRQAQVWDRLTFRRLDEIGVAEGWRCLEVGAGSGTVVRWLADRVGPTGHVVAADRAPKWLPTNVGPHLEVRELDINTDPLGEPVHDLITARMMVAHQPEPELVLRKLAAALAPGGRLLVEEADLTTLPSVPQDDTWSAAATAMSELLVQEGVNPYLGPKLQGMFAEAGLVDIDAEAVAFPRRMPDIPAWQDSFIELRDRLIDAGLATAEQIDDVIARFDDPDCDLVVHGPTMHSVVGTKPG</sequence>
<reference evidence="2" key="1">
    <citation type="submission" date="2016-10" db="EMBL/GenBank/DDBJ databases">
        <authorList>
            <person name="Varghese N."/>
            <person name="Submissions S."/>
        </authorList>
    </citation>
    <scope>NUCLEOTIDE SEQUENCE [LARGE SCALE GENOMIC DNA]</scope>
    <source>
        <strain evidence="2">DSM 44771</strain>
    </source>
</reference>
<proteinExistence type="predicted"/>
<dbReference type="STRING" id="95161.SAMN05660874_03373"/>
<keyword evidence="2" id="KW-1185">Reference proteome</keyword>
<dbReference type="CDD" id="cd02440">
    <property type="entry name" value="AdoMet_MTases"/>
    <property type="match status" value="1"/>
</dbReference>
<keyword evidence="1" id="KW-0489">Methyltransferase</keyword>
<protein>
    <submittedName>
        <fullName evidence="1">Methyltransferase domain-containing protein</fullName>
    </submittedName>
</protein>
<organism evidence="1 2">
    <name type="scientific">Saccharopolyspora flava</name>
    <dbReference type="NCBI Taxonomy" id="95161"/>
    <lineage>
        <taxon>Bacteria</taxon>
        <taxon>Bacillati</taxon>
        <taxon>Actinomycetota</taxon>
        <taxon>Actinomycetes</taxon>
        <taxon>Pseudonocardiales</taxon>
        <taxon>Pseudonocardiaceae</taxon>
        <taxon>Saccharopolyspora</taxon>
    </lineage>
</organism>
<dbReference type="GO" id="GO:0008168">
    <property type="term" value="F:methyltransferase activity"/>
    <property type="evidence" value="ECO:0007669"/>
    <property type="project" value="UniProtKB-KW"/>
</dbReference>
<evidence type="ECO:0000313" key="1">
    <source>
        <dbReference type="EMBL" id="SFS79854.1"/>
    </source>
</evidence>
<evidence type="ECO:0000313" key="2">
    <source>
        <dbReference type="Proteomes" id="UP000198852"/>
    </source>
</evidence>
<keyword evidence="1" id="KW-0808">Transferase</keyword>
<dbReference type="SUPFAM" id="SSF53335">
    <property type="entry name" value="S-adenosyl-L-methionine-dependent methyltransferases"/>
    <property type="match status" value="1"/>
</dbReference>
<dbReference type="OrthoDB" id="3469983at2"/>
<accession>A0A1I6SSC4</accession>
<dbReference type="AlphaFoldDB" id="A0A1I6SSC4"/>
<name>A0A1I6SSC4_9PSEU</name>
<dbReference type="Gene3D" id="3.40.50.150">
    <property type="entry name" value="Vaccinia Virus protein VP39"/>
    <property type="match status" value="1"/>
</dbReference>
<dbReference type="InterPro" id="IPR029063">
    <property type="entry name" value="SAM-dependent_MTases_sf"/>
</dbReference>
<dbReference type="RefSeq" id="WP_093418770.1">
    <property type="nucleotide sequence ID" value="NZ_FOZX01000005.1"/>
</dbReference>